<dbReference type="SUPFAM" id="SSF63829">
    <property type="entry name" value="Calcium-dependent phosphotriesterase"/>
    <property type="match status" value="1"/>
</dbReference>
<evidence type="ECO:0000259" key="2">
    <source>
        <dbReference type="Pfam" id="PF07589"/>
    </source>
</evidence>
<name>A0ABU3A531_9GAMM</name>
<comment type="caution">
    <text evidence="3">The sequence shown here is derived from an EMBL/GenBank/DDBJ whole genome shotgun (WGS) entry which is preliminary data.</text>
</comment>
<dbReference type="RefSeq" id="WP_311584833.1">
    <property type="nucleotide sequence ID" value="NZ_JAVRIF010000013.1"/>
</dbReference>
<keyword evidence="4" id="KW-1185">Reference proteome</keyword>
<feature type="domain" description="Ice-binding protein C-terminal" evidence="2">
    <location>
        <begin position="240"/>
        <end position="261"/>
    </location>
</feature>
<sequence>MKYKFLKGLVTSFALAISCTSNAALIYGSDPISAGTPLTVFDTNTGTTTVLGSSLWNLGLAFDNSNSLFGINGTTVYSVDINNGSTSLIGSGLWQGSSESATFDLNNNLLSATSTGLYSINTSNAATTYLGAFVGHSSYDGISVATTNVETILGTFLAGTIFAVDSGQLYVIDPNTLVSTFLMSAPASETIAFDANGNLYANDYTNGYYLLDLVNQNHTFLGGSAHFGSAVYGAYSPQTDVPEPSTLAIFALGLIGLAFRKFNQKG</sequence>
<keyword evidence="1" id="KW-0732">Signal</keyword>
<dbReference type="PROSITE" id="PS51257">
    <property type="entry name" value="PROKAR_LIPOPROTEIN"/>
    <property type="match status" value="1"/>
</dbReference>
<protein>
    <submittedName>
        <fullName evidence="3">PEP-CTERM sorting domain-containing protein</fullName>
    </submittedName>
</protein>
<dbReference type="NCBIfam" id="TIGR02595">
    <property type="entry name" value="PEP_CTERM"/>
    <property type="match status" value="1"/>
</dbReference>
<proteinExistence type="predicted"/>
<feature type="signal peptide" evidence="1">
    <location>
        <begin position="1"/>
        <end position="23"/>
    </location>
</feature>
<dbReference type="EMBL" id="JAVRIF010000013">
    <property type="protein sequence ID" value="MDT0605289.1"/>
    <property type="molecule type" value="Genomic_DNA"/>
</dbReference>
<gene>
    <name evidence="3" type="ORF">RM573_16935</name>
</gene>
<evidence type="ECO:0000313" key="3">
    <source>
        <dbReference type="EMBL" id="MDT0605289.1"/>
    </source>
</evidence>
<accession>A0ABU3A531</accession>
<reference evidence="3 4" key="1">
    <citation type="submission" date="2023-09" db="EMBL/GenBank/DDBJ databases">
        <authorList>
            <person name="Rey-Velasco X."/>
        </authorList>
    </citation>
    <scope>NUCLEOTIDE SEQUENCE [LARGE SCALE GENOMIC DNA]</scope>
    <source>
        <strain evidence="3 4">W431</strain>
    </source>
</reference>
<dbReference type="Pfam" id="PF07589">
    <property type="entry name" value="PEP-CTERM"/>
    <property type="match status" value="1"/>
</dbReference>
<organism evidence="3 4">
    <name type="scientific">Thalassotalea castellviae</name>
    <dbReference type="NCBI Taxonomy" id="3075612"/>
    <lineage>
        <taxon>Bacteria</taxon>
        <taxon>Pseudomonadati</taxon>
        <taxon>Pseudomonadota</taxon>
        <taxon>Gammaproteobacteria</taxon>
        <taxon>Alteromonadales</taxon>
        <taxon>Colwelliaceae</taxon>
        <taxon>Thalassotalea</taxon>
    </lineage>
</organism>
<dbReference type="Proteomes" id="UP001266357">
    <property type="component" value="Unassembled WGS sequence"/>
</dbReference>
<dbReference type="InterPro" id="IPR013424">
    <property type="entry name" value="Ice-binding_C"/>
</dbReference>
<evidence type="ECO:0000256" key="1">
    <source>
        <dbReference type="SAM" id="SignalP"/>
    </source>
</evidence>
<evidence type="ECO:0000313" key="4">
    <source>
        <dbReference type="Proteomes" id="UP001266357"/>
    </source>
</evidence>
<feature type="chain" id="PRO_5047101108" evidence="1">
    <location>
        <begin position="24"/>
        <end position="266"/>
    </location>
</feature>